<protein>
    <submittedName>
        <fullName evidence="2">Uncharacterized protein</fullName>
    </submittedName>
</protein>
<dbReference type="EMBL" id="CP041242">
    <property type="protein sequence ID" value="QDH71031.1"/>
    <property type="molecule type" value="Genomic_DNA"/>
</dbReference>
<keyword evidence="3" id="KW-1185">Reference proteome</keyword>
<evidence type="ECO:0000256" key="1">
    <source>
        <dbReference type="SAM" id="Phobius"/>
    </source>
</evidence>
<evidence type="ECO:0000313" key="2">
    <source>
        <dbReference type="EMBL" id="QDH71031.1"/>
    </source>
</evidence>
<dbReference type="RefSeq" id="WP_141624363.1">
    <property type="nucleotide sequence ID" value="NZ_CP041242.1"/>
</dbReference>
<keyword evidence="1" id="KW-0812">Transmembrane</keyword>
<name>A0A514BUF4_9GAMM</name>
<evidence type="ECO:0000313" key="3">
    <source>
        <dbReference type="Proteomes" id="UP000317199"/>
    </source>
</evidence>
<dbReference type="KEGG" id="lyj:FKV23_13760"/>
<proteinExistence type="predicted"/>
<organism evidence="2 3">
    <name type="scientific">Marilutibacter alkalisoli</name>
    <dbReference type="NCBI Taxonomy" id="2591633"/>
    <lineage>
        <taxon>Bacteria</taxon>
        <taxon>Pseudomonadati</taxon>
        <taxon>Pseudomonadota</taxon>
        <taxon>Gammaproteobacteria</taxon>
        <taxon>Lysobacterales</taxon>
        <taxon>Lysobacteraceae</taxon>
        <taxon>Marilutibacter</taxon>
    </lineage>
</organism>
<dbReference type="AlphaFoldDB" id="A0A514BUF4"/>
<sequence>MKTTIHQGFAISPLGILFTGLICLGVGVGGSYLFFRTPNTAPPEVSQQLRTLMDRLDAIEQRQTASQAPYHSAKSRSTPGVVAYVAQRQHVERLRNDPEYARQEEQHRQDRLEKAYLDEPINAAWAAQSAVLVDSALLDAFEQSNLNVHASSVDCRSRSCRIRIDGIDGADAYDDLVTFLSVNIADTLPKARLVTTIGPDGKQALDIFASAVPEGAQHWEP</sequence>
<gene>
    <name evidence="2" type="ORF">FKV23_13760</name>
</gene>
<keyword evidence="1" id="KW-1133">Transmembrane helix</keyword>
<feature type="transmembrane region" description="Helical" evidence="1">
    <location>
        <begin position="12"/>
        <end position="35"/>
    </location>
</feature>
<reference evidence="2 3" key="1">
    <citation type="submission" date="2019-06" db="EMBL/GenBank/DDBJ databases">
        <title>Lysobacter alkalisoli sp. nov. isolated from saline-alkali soil.</title>
        <authorList>
            <person name="Sun J.-Q."/>
            <person name="Xu L."/>
        </authorList>
    </citation>
    <scope>NUCLEOTIDE SEQUENCE [LARGE SCALE GENOMIC DNA]</scope>
    <source>
        <strain evidence="2 3">SJ-36</strain>
    </source>
</reference>
<accession>A0A514BUF4</accession>
<dbReference type="Proteomes" id="UP000317199">
    <property type="component" value="Chromosome"/>
</dbReference>
<keyword evidence="1" id="KW-0472">Membrane</keyword>